<dbReference type="InterPro" id="IPR036691">
    <property type="entry name" value="Endo/exonu/phosph_ase_sf"/>
</dbReference>
<evidence type="ECO:0000256" key="2">
    <source>
        <dbReference type="ARBA" id="ARBA00007092"/>
    </source>
</evidence>
<dbReference type="GO" id="GO:0006284">
    <property type="term" value="P:base-excision repair"/>
    <property type="evidence" value="ECO:0007669"/>
    <property type="project" value="TreeGrafter"/>
</dbReference>
<gene>
    <name evidence="7" type="ORF">RhiirC2_788328</name>
</gene>
<proteinExistence type="inferred from homology"/>
<comment type="caution">
    <text evidence="7">The sequence shown here is derived from an EMBL/GenBank/DDBJ whole genome shotgun (WGS) entry which is preliminary data.</text>
</comment>
<keyword evidence="5" id="KW-0460">Magnesium</keyword>
<accession>A0A2N1MQD3</accession>
<evidence type="ECO:0000256" key="1">
    <source>
        <dbReference type="ARBA" id="ARBA00001946"/>
    </source>
</evidence>
<protein>
    <submittedName>
        <fullName evidence="7">DNase I-like protein</fullName>
    </submittedName>
</protein>
<evidence type="ECO:0000256" key="3">
    <source>
        <dbReference type="ARBA" id="ARBA00022723"/>
    </source>
</evidence>
<dbReference type="VEuPathDB" id="FungiDB:RhiirFUN_001854"/>
<keyword evidence="3" id="KW-0479">Metal-binding</keyword>
<evidence type="ECO:0000313" key="8">
    <source>
        <dbReference type="Proteomes" id="UP000233469"/>
    </source>
</evidence>
<evidence type="ECO:0000259" key="6">
    <source>
        <dbReference type="Pfam" id="PF14529"/>
    </source>
</evidence>
<dbReference type="GO" id="GO:0008081">
    <property type="term" value="F:phosphoric diester hydrolase activity"/>
    <property type="evidence" value="ECO:0007669"/>
    <property type="project" value="TreeGrafter"/>
</dbReference>
<keyword evidence="4" id="KW-0378">Hydrolase</keyword>
<dbReference type="Proteomes" id="UP000233469">
    <property type="component" value="Unassembled WGS sequence"/>
</dbReference>
<dbReference type="VEuPathDB" id="FungiDB:RhiirA1_400373"/>
<dbReference type="VEuPathDB" id="FungiDB:FUN_009214"/>
<evidence type="ECO:0000256" key="4">
    <source>
        <dbReference type="ARBA" id="ARBA00022801"/>
    </source>
</evidence>
<reference evidence="7 8" key="1">
    <citation type="submission" date="2016-04" db="EMBL/GenBank/DDBJ databases">
        <title>Genome analyses suggest a sexual origin of heterokaryosis in a supposedly ancient asexual fungus.</title>
        <authorList>
            <person name="Ropars J."/>
            <person name="Sedzielewska K."/>
            <person name="Noel J."/>
            <person name="Charron P."/>
            <person name="Farinelli L."/>
            <person name="Marton T."/>
            <person name="Kruger M."/>
            <person name="Pelin A."/>
            <person name="Brachmann A."/>
            <person name="Corradi N."/>
        </authorList>
    </citation>
    <scope>NUCLEOTIDE SEQUENCE [LARGE SCALE GENOMIC DNA]</scope>
    <source>
        <strain evidence="7 8">C2</strain>
    </source>
</reference>
<organism evidence="7 8">
    <name type="scientific">Rhizophagus irregularis</name>
    <dbReference type="NCBI Taxonomy" id="588596"/>
    <lineage>
        <taxon>Eukaryota</taxon>
        <taxon>Fungi</taxon>
        <taxon>Fungi incertae sedis</taxon>
        <taxon>Mucoromycota</taxon>
        <taxon>Glomeromycotina</taxon>
        <taxon>Glomeromycetes</taxon>
        <taxon>Glomerales</taxon>
        <taxon>Glomeraceae</taxon>
        <taxon>Rhizophagus</taxon>
    </lineage>
</organism>
<dbReference type="GO" id="GO:0046872">
    <property type="term" value="F:metal ion binding"/>
    <property type="evidence" value="ECO:0007669"/>
    <property type="project" value="UniProtKB-KW"/>
</dbReference>
<feature type="domain" description="Endonuclease/exonuclease/phosphatase" evidence="6">
    <location>
        <begin position="206"/>
        <end position="325"/>
    </location>
</feature>
<name>A0A2N1MQD3_9GLOM</name>
<sequence>MAEMRIGDIDKEIIISNTMTTAMMDILQEIQLDTAEKVTEATTEIGTKETDPMTGVEWLDAINWQPYQNTKIKEEGIEEGDHITKKLLGNNNQKQKQNNNIKIGTINVREMNETKKQGEIRNFIEKEKWDIGILNETKLKESKGNHMYKGWEKYECINSSYNNENTKNGIIILLKKNINDRKYKIEKICGHVIKLDILFSEKQKNIRIIGLYNPTDDKTSTENIFKQINSWINEATNLDHEIIILGDFNESTKNKKKRKPLTKMIKNHGLQDVHECLAGKDMLDTWESGKNSSRIDFIFTSEHILDSIISHKILDIEDFETDHKALTIKFRIKENTNTSKKKLFTKIKKELNFIKLGAEDWDDIAGKVEEQLTTIEEGKINREKIWDFLVKFYEKERKEKIQEIKNTKKEAMIKDDPNDMTDTEKIKDLIDKYENLEKINTLEHEIIKLVDKVIRTKWNL</sequence>
<dbReference type="PANTHER" id="PTHR22748">
    <property type="entry name" value="AP ENDONUCLEASE"/>
    <property type="match status" value="1"/>
</dbReference>
<dbReference type="GO" id="GO:0008311">
    <property type="term" value="F:double-stranded DNA 3'-5' DNA exonuclease activity"/>
    <property type="evidence" value="ECO:0007669"/>
    <property type="project" value="TreeGrafter"/>
</dbReference>
<dbReference type="GO" id="GO:0003906">
    <property type="term" value="F:DNA-(apurinic or apyrimidinic site) endonuclease activity"/>
    <property type="evidence" value="ECO:0007669"/>
    <property type="project" value="TreeGrafter"/>
</dbReference>
<dbReference type="SUPFAM" id="SSF56219">
    <property type="entry name" value="DNase I-like"/>
    <property type="match status" value="1"/>
</dbReference>
<comment type="cofactor">
    <cofactor evidence="1">
        <name>Mg(2+)</name>
        <dbReference type="ChEBI" id="CHEBI:18420"/>
    </cofactor>
</comment>
<dbReference type="InterPro" id="IPR005135">
    <property type="entry name" value="Endo/exonuclease/phosphatase"/>
</dbReference>
<evidence type="ECO:0000313" key="7">
    <source>
        <dbReference type="EMBL" id="PKK63845.1"/>
    </source>
</evidence>
<evidence type="ECO:0000256" key="5">
    <source>
        <dbReference type="ARBA" id="ARBA00022842"/>
    </source>
</evidence>
<dbReference type="Pfam" id="PF14529">
    <property type="entry name" value="Exo_endo_phos_2"/>
    <property type="match status" value="1"/>
</dbReference>
<dbReference type="AlphaFoldDB" id="A0A2N1MQD3"/>
<dbReference type="PANTHER" id="PTHR22748:SF6">
    <property type="entry name" value="DNA-(APURINIC OR APYRIMIDINIC SITE) ENDONUCLEASE"/>
    <property type="match status" value="1"/>
</dbReference>
<comment type="similarity">
    <text evidence="2">Belongs to the DNA repair enzymes AP/ExoA family.</text>
</comment>
<dbReference type="GO" id="GO:0005634">
    <property type="term" value="C:nucleus"/>
    <property type="evidence" value="ECO:0007669"/>
    <property type="project" value="TreeGrafter"/>
</dbReference>
<dbReference type="Gene3D" id="3.60.10.10">
    <property type="entry name" value="Endonuclease/exonuclease/phosphatase"/>
    <property type="match status" value="1"/>
</dbReference>
<dbReference type="EMBL" id="LLXL01001559">
    <property type="protein sequence ID" value="PKK63845.1"/>
    <property type="molecule type" value="Genomic_DNA"/>
</dbReference>
<dbReference type="InterPro" id="IPR004808">
    <property type="entry name" value="AP_endonuc_1"/>
</dbReference>
<reference evidence="7 8" key="2">
    <citation type="submission" date="2017-10" db="EMBL/GenBank/DDBJ databases">
        <title>Extensive intraspecific genome diversity in a model arbuscular mycorrhizal fungus.</title>
        <authorList>
            <person name="Chen E.C.H."/>
            <person name="Morin E."/>
            <person name="Baudet D."/>
            <person name="Noel J."/>
            <person name="Ndikumana S."/>
            <person name="Charron P."/>
            <person name="St-Onge C."/>
            <person name="Giorgi J."/>
            <person name="Grigoriev I.V."/>
            <person name="Roux C."/>
            <person name="Martin F.M."/>
            <person name="Corradi N."/>
        </authorList>
    </citation>
    <scope>NUCLEOTIDE SEQUENCE [LARGE SCALE GENOMIC DNA]</scope>
    <source>
        <strain evidence="7 8">C2</strain>
    </source>
</reference>